<dbReference type="SMART" id="SM00490">
    <property type="entry name" value="HELICc"/>
    <property type="match status" value="1"/>
</dbReference>
<dbReference type="PROSITE" id="PS51194">
    <property type="entry name" value="HELICASE_CTER"/>
    <property type="match status" value="1"/>
</dbReference>
<dbReference type="PROSITE" id="PS51192">
    <property type="entry name" value="HELICASE_ATP_BIND_1"/>
    <property type="match status" value="1"/>
</dbReference>
<evidence type="ECO:0000256" key="2">
    <source>
        <dbReference type="ARBA" id="ARBA00022840"/>
    </source>
</evidence>
<feature type="region of interest" description="Disordered" evidence="3">
    <location>
        <begin position="1449"/>
        <end position="1473"/>
    </location>
</feature>
<dbReference type="EMBL" id="JACICF010000001">
    <property type="protein sequence ID" value="MBB3763441.1"/>
    <property type="molecule type" value="Genomic_DNA"/>
</dbReference>
<dbReference type="SUPFAM" id="SSF52540">
    <property type="entry name" value="P-loop containing nucleoside triphosphate hydrolases"/>
    <property type="match status" value="1"/>
</dbReference>
<dbReference type="Proteomes" id="UP000578569">
    <property type="component" value="Unassembled WGS sequence"/>
</dbReference>
<evidence type="ECO:0000256" key="1">
    <source>
        <dbReference type="ARBA" id="ARBA00022741"/>
    </source>
</evidence>
<comment type="caution">
    <text evidence="6">The sequence shown here is derived from an EMBL/GenBank/DDBJ whole genome shotgun (WGS) entry which is preliminary data.</text>
</comment>
<dbReference type="Gene3D" id="3.40.50.300">
    <property type="entry name" value="P-loop containing nucleotide triphosphate hydrolases"/>
    <property type="match status" value="2"/>
</dbReference>
<gene>
    <name evidence="6" type="ORF">FHS50_000464</name>
</gene>
<dbReference type="InterPro" id="IPR014001">
    <property type="entry name" value="Helicase_ATP-bd"/>
</dbReference>
<dbReference type="InterPro" id="IPR011545">
    <property type="entry name" value="DEAD/DEAH_box_helicase_dom"/>
</dbReference>
<dbReference type="PANTHER" id="PTHR47957">
    <property type="entry name" value="ATP-DEPENDENT HELICASE HRQ1"/>
    <property type="match status" value="1"/>
</dbReference>
<sequence length="1988" mass="220444">MTASKEVRNEKLSPIEVHEKLQKGLAEAMISRANLRHDTLNAFLREQLTSAAPSQGALLSDQIFQAAPSYVSSGQSPNALTSLLHPRTIAAITNNTDKDSLPFDYPAYAHQLEAWKQLSGQTPKSVLVSSGTGSGKTECFLVPMLDDLVRETVVEGPLTGVRALMLYPLNALIASQEKRLTAWTKPLKGDVRFALYNGLMKTARKAARDKAEQDVPEQVLYRETLRANPPPILVTNQTMLEYMTIRREDRPILEASKGKLRWIVIDEAHSYIGSAAAELSLLLRRVMEAFEVEAANVRFVATSATIGSADDREAILALQRFLADLAGVPLDRVHVVVGKAQPLDLKRLEQDVSDPAAMKIARALAKEPQSLSRLRSLTPNATKGLLELSGHSSSSGHPILPMRAHSFARAVAGLWTCINRDCNGGRKPATWPFGPILFDEDDACPHCNSMVFELESCLDCGEVYLAADDNGHRIVPRRRKEASDEFREDGIRDGDWDEKDDEANHEARGHARLISLTSIPNASPISFDLQNGEIDQEVRNFYISDLDEGRCPSCRTPRRQGRPPTFPFRFGAPFLTQNAAPLLLQGVSLHPQATDRALPFDGRQLISFSDSRQGTARFAANLETNGERGFVRGFIYHAVQKAAKSSVVSEEEKSALLKERAIYAANQHEVPAFKDKVVEIDAKLGGGTPSGIKWTDLIPALAAEPAIAMMSKVWDLDRSERFHDNNEALARFMLLREMARRPRNANSMETLGLARLRFEVIERLASSDLPETVEAKNFGIEDWREFLYYLVDYLRGYFAIDVEEEDARWMPGRARPRNVIGPGDPPGQLRDIIWPSAKSKGAQTDAVKLLAMALDLDLSSDRDRHIINETMRVAWGQLLPLLEGVGGTYRLRLEKTAQIEAITKAWQCPATRRILPRLVFGRSPNAINAQLSSNNSKKCEVVFPKLPRTRPLKPDGREEISKWLQSDAVVAQLRDRMLWGDLHDQAALAMPYLRAEEHSAQQPPYRLREFEEQFKQGDINLLACSTTMEMGVDIGSIEAVMMTNVPPSIANYNQRAGRAGRRGQGFSSSLTIARNTPLDRETFFDPIAYLGRKLASPRVSLDSDRIAQRHANAFLLARWFSEVDGQFAKTKCGDFFGCRVDLQPFEGLAPVDDFIEWLGRPSTAVETEGALQRLLRGTGLASDKEVWSHTSAMFKLEAGKYRGIWDRLKADHQNLTGPAKKAIEFQARRLCREFLLKELANRALIPGSGFPTSVVPFDTLCAESQKAQARKPSDEEGARDTRYECPTRNADIAIREYAPGAEVVVDGLVWRSEGVTLNWQSPIDSGQKEPQNLRWAWWCDHCGGAGSGHKIEDHCLNCGESDISTEQFLEPAGFRVDWNAKPHADTNNAVYIEPKKPIVSAGDVDWQPLLIPQSGRVRATHEGHIYHHSRGPEDDGYEICLECGRAASAGSGDLEDHRPLTPRNGQSSSERCRGNDAAYAITRSLALGHEVLTDVVEVQIPGVETEGAAWAFGAALRESLTRWLGIEPRELGISVAARDGELGQRVASIYLFDEASGGAGYSPRLLENVYPIFERAADILDCSKDCEKACASCILLSDLHKQQEILDRKTALVAVREFLKVNAELPDDDRAVADARPINDAANAILLRARGEHRISVFAPGKFDLNGLRSTKMRTFFATAAARGVPVTLVLDDKAFEQYGEVERRALRDASIRHEFELGVGSAQQGKNKSHRIAELLTDEGGTAFFSRDESSCHPGRSWGIGRSHPTVEGAIGTPTAYRVIDPDELERPGASGDLVEVLDGFAQCPVEQFGRRFGSKLKNKLETIGAWKPNKLARITYVDRYLKAPLQVLLLLRTCEALARELAANETTEVDIETWSITNAGYPNAIFHDWCKDNDRYDVTRELGHKLGLDVEIATQSDMPHGRKLVLEYTDGEKVAIFLDLGFGYWRASGKPFHDFRKPPAYQAGELVRSKAAVSAIGESYIAVARI</sequence>
<dbReference type="InterPro" id="IPR018973">
    <property type="entry name" value="MZB"/>
</dbReference>
<feature type="domain" description="Helicase ATP-binding" evidence="4">
    <location>
        <begin position="117"/>
        <end position="324"/>
    </location>
</feature>
<dbReference type="Pfam" id="PF09369">
    <property type="entry name" value="MZB"/>
    <property type="match status" value="1"/>
</dbReference>
<dbReference type="PANTHER" id="PTHR47957:SF3">
    <property type="entry name" value="ATP-DEPENDENT HELICASE HRQ1"/>
    <property type="match status" value="1"/>
</dbReference>
<evidence type="ECO:0000313" key="7">
    <source>
        <dbReference type="Proteomes" id="UP000578569"/>
    </source>
</evidence>
<dbReference type="GO" id="GO:0043138">
    <property type="term" value="F:3'-5' DNA helicase activity"/>
    <property type="evidence" value="ECO:0007669"/>
    <property type="project" value="TreeGrafter"/>
</dbReference>
<dbReference type="GO" id="GO:0006289">
    <property type="term" value="P:nucleotide-excision repair"/>
    <property type="evidence" value="ECO:0007669"/>
    <property type="project" value="TreeGrafter"/>
</dbReference>
<name>A0A839YT34_9SPHN</name>
<evidence type="ECO:0000313" key="6">
    <source>
        <dbReference type="EMBL" id="MBB3763441.1"/>
    </source>
</evidence>
<dbReference type="GO" id="GO:0036297">
    <property type="term" value="P:interstrand cross-link repair"/>
    <property type="evidence" value="ECO:0007669"/>
    <property type="project" value="TreeGrafter"/>
</dbReference>
<dbReference type="InterPro" id="IPR027417">
    <property type="entry name" value="P-loop_NTPase"/>
</dbReference>
<reference evidence="6 7" key="1">
    <citation type="submission" date="2020-08" db="EMBL/GenBank/DDBJ databases">
        <title>Genomic Encyclopedia of Type Strains, Phase IV (KMG-IV): sequencing the most valuable type-strain genomes for metagenomic binning, comparative biology and taxonomic classification.</title>
        <authorList>
            <person name="Goeker M."/>
        </authorList>
    </citation>
    <scope>NUCLEOTIDE SEQUENCE [LARGE SCALE GENOMIC DNA]</scope>
    <source>
        <strain evidence="6 7">DSM 24194</strain>
    </source>
</reference>
<feature type="domain" description="Helicase C-terminal" evidence="5">
    <location>
        <begin position="930"/>
        <end position="1105"/>
    </location>
</feature>
<dbReference type="InterPro" id="IPR001650">
    <property type="entry name" value="Helicase_C-like"/>
</dbReference>
<protein>
    <submittedName>
        <fullName evidence="6">ATP-dependent helicase YprA (DUF1998 family)</fullName>
    </submittedName>
</protein>
<dbReference type="GO" id="GO:0005524">
    <property type="term" value="F:ATP binding"/>
    <property type="evidence" value="ECO:0007669"/>
    <property type="project" value="UniProtKB-KW"/>
</dbReference>
<evidence type="ECO:0000259" key="4">
    <source>
        <dbReference type="PROSITE" id="PS51192"/>
    </source>
</evidence>
<proteinExistence type="predicted"/>
<keyword evidence="6" id="KW-0347">Helicase</keyword>
<keyword evidence="2" id="KW-0067">ATP-binding</keyword>
<evidence type="ECO:0000256" key="3">
    <source>
        <dbReference type="SAM" id="MobiDB-lite"/>
    </source>
</evidence>
<dbReference type="Pfam" id="PF00270">
    <property type="entry name" value="DEAD"/>
    <property type="match status" value="1"/>
</dbReference>
<organism evidence="6 7">
    <name type="scientific">Sphingomicrobium lutaoense</name>
    <dbReference type="NCBI Taxonomy" id="515949"/>
    <lineage>
        <taxon>Bacteria</taxon>
        <taxon>Pseudomonadati</taxon>
        <taxon>Pseudomonadota</taxon>
        <taxon>Alphaproteobacteria</taxon>
        <taxon>Sphingomonadales</taxon>
        <taxon>Sphingomonadaceae</taxon>
        <taxon>Sphingomicrobium</taxon>
    </lineage>
</organism>
<keyword evidence="1" id="KW-0547">Nucleotide-binding</keyword>
<keyword evidence="6" id="KW-0378">Hydrolase</keyword>
<dbReference type="RefSeq" id="WP_246332922.1">
    <property type="nucleotide sequence ID" value="NZ_JACICF010000001.1"/>
</dbReference>
<dbReference type="GO" id="GO:0003676">
    <property type="term" value="F:nucleic acid binding"/>
    <property type="evidence" value="ECO:0007669"/>
    <property type="project" value="InterPro"/>
</dbReference>
<accession>A0A839YT34</accession>
<keyword evidence="7" id="KW-1185">Reference proteome</keyword>
<evidence type="ECO:0000259" key="5">
    <source>
        <dbReference type="PROSITE" id="PS51194"/>
    </source>
</evidence>
<dbReference type="SMART" id="SM00487">
    <property type="entry name" value="DEXDc"/>
    <property type="match status" value="1"/>
</dbReference>
<dbReference type="Pfam" id="PF00271">
    <property type="entry name" value="Helicase_C"/>
    <property type="match status" value="1"/>
</dbReference>